<keyword evidence="2" id="KW-0472">Membrane</keyword>
<dbReference type="EMBL" id="RCHS01002511">
    <property type="protein sequence ID" value="RMX47016.1"/>
    <property type="molecule type" value="Genomic_DNA"/>
</dbReference>
<comment type="caution">
    <text evidence="5">The sequence shown here is derived from an EMBL/GenBank/DDBJ whole genome shotgun (WGS) entry which is preliminary data.</text>
</comment>
<gene>
    <name evidence="5" type="ORF">pdam_00009634</name>
</gene>
<sequence>MEAGTYTPWEPGDLSHMTVDRCTEHCCKSPDTDVVFLLNSYCFCVKCHSLESCAMVKITPPSTYRPVTVTVSKPFVNITGNPLPRTPNM</sequence>
<comment type="subcellular location">
    <subcellularLocation>
        <location evidence="1">Membrane</location>
    </subcellularLocation>
</comment>
<evidence type="ECO:0000256" key="2">
    <source>
        <dbReference type="ARBA" id="ARBA00023136"/>
    </source>
</evidence>
<dbReference type="Proteomes" id="UP000275408">
    <property type="component" value="Unassembled WGS sequence"/>
</dbReference>
<name>A0A3M6U055_POCDA</name>
<keyword evidence="6" id="KW-1185">Reference proteome</keyword>
<organism evidence="5 6">
    <name type="scientific">Pocillopora damicornis</name>
    <name type="common">Cauliflower coral</name>
    <name type="synonym">Millepora damicornis</name>
    <dbReference type="NCBI Taxonomy" id="46731"/>
    <lineage>
        <taxon>Eukaryota</taxon>
        <taxon>Metazoa</taxon>
        <taxon>Cnidaria</taxon>
        <taxon>Anthozoa</taxon>
        <taxon>Hexacorallia</taxon>
        <taxon>Scleractinia</taxon>
        <taxon>Astrocoeniina</taxon>
        <taxon>Pocilloporidae</taxon>
        <taxon>Pocillopora</taxon>
    </lineage>
</organism>
<evidence type="ECO:0000256" key="1">
    <source>
        <dbReference type="ARBA" id="ARBA00004370"/>
    </source>
</evidence>
<dbReference type="Pfam" id="PF23597">
    <property type="entry name" value="KIAA0319_N"/>
    <property type="match status" value="1"/>
</dbReference>
<evidence type="ECO:0000313" key="6">
    <source>
        <dbReference type="Proteomes" id="UP000275408"/>
    </source>
</evidence>
<dbReference type="InterPro" id="IPR013980">
    <property type="entry name" value="MANSC_dom"/>
</dbReference>
<evidence type="ECO:0000256" key="3">
    <source>
        <dbReference type="ARBA" id="ARBA00023180"/>
    </source>
</evidence>
<feature type="non-terminal residue" evidence="5">
    <location>
        <position position="89"/>
    </location>
</feature>
<evidence type="ECO:0000313" key="5">
    <source>
        <dbReference type="EMBL" id="RMX47016.1"/>
    </source>
</evidence>
<protein>
    <recommendedName>
        <fullName evidence="4">MANSC domain-containing protein</fullName>
    </recommendedName>
</protein>
<proteinExistence type="predicted"/>
<reference evidence="5 6" key="1">
    <citation type="journal article" date="2018" name="Sci. Rep.">
        <title>Comparative analysis of the Pocillopora damicornis genome highlights role of immune system in coral evolution.</title>
        <authorList>
            <person name="Cunning R."/>
            <person name="Bay R.A."/>
            <person name="Gillette P."/>
            <person name="Baker A.C."/>
            <person name="Traylor-Knowles N."/>
        </authorList>
    </citation>
    <scope>NUCLEOTIDE SEQUENCE [LARGE SCALE GENOMIC DNA]</scope>
    <source>
        <strain evidence="5">RSMAS</strain>
        <tissue evidence="5">Whole animal</tissue>
    </source>
</reference>
<keyword evidence="3" id="KW-0325">Glycoprotein</keyword>
<accession>A0A3M6U055</accession>
<evidence type="ECO:0000259" key="4">
    <source>
        <dbReference type="Pfam" id="PF23597"/>
    </source>
</evidence>
<dbReference type="GO" id="GO:0016020">
    <property type="term" value="C:membrane"/>
    <property type="evidence" value="ECO:0007669"/>
    <property type="project" value="UniProtKB-SubCell"/>
</dbReference>
<dbReference type="AlphaFoldDB" id="A0A3M6U055"/>
<feature type="domain" description="MANSC" evidence="4">
    <location>
        <begin position="16"/>
        <end position="60"/>
    </location>
</feature>